<dbReference type="OrthoDB" id="269227at2759"/>
<evidence type="ECO:0000313" key="8">
    <source>
        <dbReference type="EMBL" id="KAF5340174.1"/>
    </source>
</evidence>
<dbReference type="PANTHER" id="PTHR11552:SF147">
    <property type="entry name" value="CHOLINE DEHYDROGENASE, MITOCHONDRIAL"/>
    <property type="match status" value="1"/>
</dbReference>
<dbReference type="GO" id="GO:0050660">
    <property type="term" value="F:flavin adenine dinucleotide binding"/>
    <property type="evidence" value="ECO:0007669"/>
    <property type="project" value="InterPro"/>
</dbReference>
<keyword evidence="4" id="KW-0274">FAD</keyword>
<comment type="cofactor">
    <cofactor evidence="1">
        <name>FAD</name>
        <dbReference type="ChEBI" id="CHEBI:57692"/>
    </cofactor>
</comment>
<dbReference type="InterPro" id="IPR007867">
    <property type="entry name" value="GMC_OxRtase_C"/>
</dbReference>
<evidence type="ECO:0000256" key="4">
    <source>
        <dbReference type="ARBA" id="ARBA00022827"/>
    </source>
</evidence>
<dbReference type="InterPro" id="IPR012132">
    <property type="entry name" value="GMC_OxRdtase"/>
</dbReference>
<dbReference type="PIRSF" id="PIRSF000137">
    <property type="entry name" value="Alcohol_oxidase"/>
    <property type="match status" value="1"/>
</dbReference>
<dbReference type="Pfam" id="PF05199">
    <property type="entry name" value="GMC_oxred_C"/>
    <property type="match status" value="1"/>
</dbReference>
<evidence type="ECO:0000256" key="3">
    <source>
        <dbReference type="ARBA" id="ARBA00022630"/>
    </source>
</evidence>
<comment type="caution">
    <text evidence="8">The sequence shown here is derived from an EMBL/GenBank/DDBJ whole genome shotgun (WGS) entry which is preliminary data.</text>
</comment>
<sequence>MTRLRLKLFSFLSLSLLTLQLVSLDSLLVSARVASTNPNPNLPQCSDIRPQGLQDRPQYDYVVVGSGAGGGPLASRLAEEGFSVLVFDAGHDVNNLNTTIPLYFARASDDPQLDLNYTVSEYPEGFRFQKNDAWYPRALEDSISDLEGTSSEEGREGRLVFALDTVWRRIRIWGALPVASNFDGKEESLEDRVERVLVRKEVIVSAGVFQSPQLLMLSGIGNSSHLEEHAIEPVVHLPGVGNNLQDHDEIAMIFQTKGNFSFFNGCTFLSDPEEDPCLEYWKESGGKNVYSFSALDVITSTSPRGEDSSEAPSPPDILSYFGPFYFPGFVRGYPQLLANKSHNSITAIALKAHPSSLGTVRLSGSHPQDILQIHKNRFQDADRGYQDVVDLREALKRIRKLIRGSVLIGPYVEKEIAPGEDVESDEEIEEYIYRNVFGHHACCTNAIGPDDDDNAVLDGNFKVRGVNNLRVVDASSWPNVPGFFITTPIYMISEKAADVIIDEARRSQL</sequence>
<dbReference type="PANTHER" id="PTHR11552">
    <property type="entry name" value="GLUCOSE-METHANOL-CHOLINE GMC OXIDOREDUCTASE"/>
    <property type="match status" value="1"/>
</dbReference>
<feature type="domain" description="Glucose-methanol-choline oxidoreductase C-terminal" evidence="7">
    <location>
        <begin position="354"/>
        <end position="492"/>
    </location>
</feature>
<keyword evidence="9" id="KW-1185">Reference proteome</keyword>
<proteinExistence type="inferred from homology"/>
<comment type="similarity">
    <text evidence="2">Belongs to the GMC oxidoreductase family.</text>
</comment>
<feature type="chain" id="PRO_5034962204" description="Choline dehydrogenase" evidence="5">
    <location>
        <begin position="25"/>
        <end position="509"/>
    </location>
</feature>
<name>A0A8H5CEB8_9AGAR</name>
<organism evidence="8 9">
    <name type="scientific">Tetrapyrgos nigripes</name>
    <dbReference type="NCBI Taxonomy" id="182062"/>
    <lineage>
        <taxon>Eukaryota</taxon>
        <taxon>Fungi</taxon>
        <taxon>Dikarya</taxon>
        <taxon>Basidiomycota</taxon>
        <taxon>Agaricomycotina</taxon>
        <taxon>Agaricomycetes</taxon>
        <taxon>Agaricomycetidae</taxon>
        <taxon>Agaricales</taxon>
        <taxon>Marasmiineae</taxon>
        <taxon>Marasmiaceae</taxon>
        <taxon>Tetrapyrgos</taxon>
    </lineage>
</organism>
<gene>
    <name evidence="8" type="ORF">D9758_014980</name>
</gene>
<dbReference type="SUPFAM" id="SSF51905">
    <property type="entry name" value="FAD/NAD(P)-binding domain"/>
    <property type="match status" value="1"/>
</dbReference>
<dbReference type="Proteomes" id="UP000559256">
    <property type="component" value="Unassembled WGS sequence"/>
</dbReference>
<dbReference type="GO" id="GO:0016614">
    <property type="term" value="F:oxidoreductase activity, acting on CH-OH group of donors"/>
    <property type="evidence" value="ECO:0007669"/>
    <property type="project" value="InterPro"/>
</dbReference>
<feature type="signal peptide" evidence="5">
    <location>
        <begin position="1"/>
        <end position="24"/>
    </location>
</feature>
<evidence type="ECO:0000256" key="2">
    <source>
        <dbReference type="ARBA" id="ARBA00010790"/>
    </source>
</evidence>
<keyword evidence="3" id="KW-0285">Flavoprotein</keyword>
<dbReference type="SUPFAM" id="SSF54373">
    <property type="entry name" value="FAD-linked reductases, C-terminal domain"/>
    <property type="match status" value="1"/>
</dbReference>
<accession>A0A8H5CEB8</accession>
<protein>
    <recommendedName>
        <fullName evidence="10">Choline dehydrogenase</fullName>
    </recommendedName>
</protein>
<dbReference type="Pfam" id="PF00732">
    <property type="entry name" value="GMC_oxred_N"/>
    <property type="match status" value="1"/>
</dbReference>
<evidence type="ECO:0008006" key="10">
    <source>
        <dbReference type="Google" id="ProtNLM"/>
    </source>
</evidence>
<keyword evidence="5" id="KW-0732">Signal</keyword>
<dbReference type="EMBL" id="JAACJM010000177">
    <property type="protein sequence ID" value="KAF5340174.1"/>
    <property type="molecule type" value="Genomic_DNA"/>
</dbReference>
<dbReference type="Gene3D" id="3.50.50.60">
    <property type="entry name" value="FAD/NAD(P)-binding domain"/>
    <property type="match status" value="3"/>
</dbReference>
<dbReference type="Pfam" id="PF13450">
    <property type="entry name" value="NAD_binding_8"/>
    <property type="match status" value="1"/>
</dbReference>
<dbReference type="InterPro" id="IPR000172">
    <property type="entry name" value="GMC_OxRdtase_N"/>
</dbReference>
<reference evidence="8 9" key="1">
    <citation type="journal article" date="2020" name="ISME J.">
        <title>Uncovering the hidden diversity of litter-decomposition mechanisms in mushroom-forming fungi.</title>
        <authorList>
            <person name="Floudas D."/>
            <person name="Bentzer J."/>
            <person name="Ahren D."/>
            <person name="Johansson T."/>
            <person name="Persson P."/>
            <person name="Tunlid A."/>
        </authorList>
    </citation>
    <scope>NUCLEOTIDE SEQUENCE [LARGE SCALE GENOMIC DNA]</scope>
    <source>
        <strain evidence="8 9">CBS 291.85</strain>
    </source>
</reference>
<evidence type="ECO:0000256" key="5">
    <source>
        <dbReference type="SAM" id="SignalP"/>
    </source>
</evidence>
<feature type="domain" description="Glucose-methanol-choline oxidoreductase N-terminal" evidence="6">
    <location>
        <begin position="194"/>
        <end position="247"/>
    </location>
</feature>
<dbReference type="AlphaFoldDB" id="A0A8H5CEB8"/>
<evidence type="ECO:0000259" key="7">
    <source>
        <dbReference type="Pfam" id="PF05199"/>
    </source>
</evidence>
<evidence type="ECO:0000313" key="9">
    <source>
        <dbReference type="Proteomes" id="UP000559256"/>
    </source>
</evidence>
<dbReference type="InterPro" id="IPR036188">
    <property type="entry name" value="FAD/NAD-bd_sf"/>
</dbReference>
<evidence type="ECO:0000259" key="6">
    <source>
        <dbReference type="Pfam" id="PF00732"/>
    </source>
</evidence>
<evidence type="ECO:0000256" key="1">
    <source>
        <dbReference type="ARBA" id="ARBA00001974"/>
    </source>
</evidence>